<dbReference type="SUPFAM" id="SSF52540">
    <property type="entry name" value="P-loop containing nucleoside triphosphate hydrolases"/>
    <property type="match status" value="1"/>
</dbReference>
<dbReference type="InterPro" id="IPR041628">
    <property type="entry name" value="ChlI/MoxR_AAA_lid"/>
</dbReference>
<dbReference type="InterPro" id="IPR027417">
    <property type="entry name" value="P-loop_NTPase"/>
</dbReference>
<dbReference type="RefSeq" id="WP_207119014.1">
    <property type="nucleotide sequence ID" value="NZ_JAFLEQ010000008.1"/>
</dbReference>
<keyword evidence="3" id="KW-1185">Reference proteome</keyword>
<dbReference type="AlphaFoldDB" id="A0A939E0A9"/>
<dbReference type="GO" id="GO:0005524">
    <property type="term" value="F:ATP binding"/>
    <property type="evidence" value="ECO:0007669"/>
    <property type="project" value="UniProtKB-KW"/>
</dbReference>
<dbReference type="InterPro" id="IPR045006">
    <property type="entry name" value="CHLI-like"/>
</dbReference>
<dbReference type="Pfam" id="PF17863">
    <property type="entry name" value="AAA_lid_2"/>
    <property type="match status" value="1"/>
</dbReference>
<dbReference type="InterPro" id="IPR011704">
    <property type="entry name" value="ATPase_dyneun-rel_AAA"/>
</dbReference>
<dbReference type="GO" id="GO:0016887">
    <property type="term" value="F:ATP hydrolysis activity"/>
    <property type="evidence" value="ECO:0007669"/>
    <property type="project" value="InterPro"/>
</dbReference>
<protein>
    <submittedName>
        <fullName evidence="2">ATP-binding protein</fullName>
    </submittedName>
</protein>
<dbReference type="Pfam" id="PF07728">
    <property type="entry name" value="AAA_5"/>
    <property type="match status" value="1"/>
</dbReference>
<dbReference type="Gene3D" id="3.40.50.300">
    <property type="entry name" value="P-loop containing nucleotide triphosphate hydrolases"/>
    <property type="match status" value="1"/>
</dbReference>
<evidence type="ECO:0000259" key="1">
    <source>
        <dbReference type="SMART" id="SM00382"/>
    </source>
</evidence>
<evidence type="ECO:0000313" key="2">
    <source>
        <dbReference type="EMBL" id="MBN9644100.1"/>
    </source>
</evidence>
<feature type="domain" description="AAA+ ATPase" evidence="1">
    <location>
        <begin position="37"/>
        <end position="203"/>
    </location>
</feature>
<dbReference type="Gene3D" id="1.10.8.80">
    <property type="entry name" value="Magnesium chelatase subunit I, C-Terminal domain"/>
    <property type="match status" value="1"/>
</dbReference>
<keyword evidence="2" id="KW-0067">ATP-binding</keyword>
<evidence type="ECO:0000313" key="3">
    <source>
        <dbReference type="Proteomes" id="UP000664332"/>
    </source>
</evidence>
<dbReference type="PANTHER" id="PTHR32039:SF9">
    <property type="entry name" value="MAGNESIUM-CHELATASE SUBUNIT CHLI-2, CHLOROPLASTIC"/>
    <property type="match status" value="1"/>
</dbReference>
<dbReference type="EMBL" id="JAFLEQ010000008">
    <property type="protein sequence ID" value="MBN9644100.1"/>
    <property type="molecule type" value="Genomic_DNA"/>
</dbReference>
<dbReference type="InterPro" id="IPR003593">
    <property type="entry name" value="AAA+_ATPase"/>
</dbReference>
<dbReference type="Proteomes" id="UP000664332">
    <property type="component" value="Unassembled WGS sequence"/>
</dbReference>
<dbReference type="CDD" id="cd00009">
    <property type="entry name" value="AAA"/>
    <property type="match status" value="1"/>
</dbReference>
<sequence>MTDTDSPAAAPGVFPFTGIIGQEELKRCLVLCAIDPLIGGVLAFGDRGTGKTTTVRALGSLLELAGIDAPVVDMPLGVTEDRVIGSLDIDAALTEGQARFRPGLLSAANGGFLYIDEINLLDDHLVDVLLDVAASGVNIVERDGVSTSHPARFVLVGSGNPEEGDLRPQLQDRFGFATHVATDPDPTTRLSIVRARLAFDRDPAGFIQDAADTQQTLADSVAAARRILPEVTTGDEVLEQVIGWCAAAGTIGHRAELVVARAAAAHAALEGRNRVSVGDALAVAKPALRHRIHTEAFETPADIDARLGEVLRAGAAA</sequence>
<accession>A0A939E0A9</accession>
<organism evidence="2 3">
    <name type="scientific">Corynebacterium mendelii</name>
    <dbReference type="NCBI Taxonomy" id="2765362"/>
    <lineage>
        <taxon>Bacteria</taxon>
        <taxon>Bacillati</taxon>
        <taxon>Actinomycetota</taxon>
        <taxon>Actinomycetes</taxon>
        <taxon>Mycobacteriales</taxon>
        <taxon>Corynebacteriaceae</taxon>
        <taxon>Corynebacterium</taxon>
    </lineage>
</organism>
<dbReference type="SMART" id="SM00382">
    <property type="entry name" value="AAA"/>
    <property type="match status" value="1"/>
</dbReference>
<dbReference type="GO" id="GO:0015995">
    <property type="term" value="P:chlorophyll biosynthetic process"/>
    <property type="evidence" value="ECO:0007669"/>
    <property type="project" value="TreeGrafter"/>
</dbReference>
<dbReference type="PANTHER" id="PTHR32039">
    <property type="entry name" value="MAGNESIUM-CHELATASE SUBUNIT CHLI"/>
    <property type="match status" value="1"/>
</dbReference>
<keyword evidence="2" id="KW-0547">Nucleotide-binding</keyword>
<reference evidence="2" key="1">
    <citation type="submission" date="2021-03" db="EMBL/GenBank/DDBJ databases">
        <authorList>
            <person name="Sun Q."/>
        </authorList>
    </citation>
    <scope>NUCLEOTIDE SEQUENCE</scope>
    <source>
        <strain evidence="2">CCM 8862</strain>
    </source>
</reference>
<gene>
    <name evidence="2" type="ORF">JZY06_05630</name>
</gene>
<name>A0A939E0A9_9CORY</name>
<comment type="caution">
    <text evidence="2">The sequence shown here is derived from an EMBL/GenBank/DDBJ whole genome shotgun (WGS) entry which is preliminary data.</text>
</comment>
<proteinExistence type="predicted"/>